<keyword evidence="5" id="KW-1185">Reference proteome</keyword>
<dbReference type="HOGENOM" id="CLU_062565_0_0_2"/>
<evidence type="ECO:0000313" key="5">
    <source>
        <dbReference type="Proteomes" id="UP000027093"/>
    </source>
</evidence>
<dbReference type="Pfam" id="PF23542">
    <property type="entry name" value="DUF1512_C"/>
    <property type="match status" value="1"/>
</dbReference>
<evidence type="ECO:0008006" key="6">
    <source>
        <dbReference type="Google" id="ProtNLM"/>
    </source>
</evidence>
<keyword evidence="1" id="KW-0472">Membrane</keyword>
<dbReference type="InterPro" id="IPR009995">
    <property type="entry name" value="DUF1512"/>
</dbReference>
<feature type="transmembrane region" description="Helical" evidence="1">
    <location>
        <begin position="35"/>
        <end position="53"/>
    </location>
</feature>
<organism evidence="4 5">
    <name type="scientific">Nitrososphaera viennensis EN76</name>
    <dbReference type="NCBI Taxonomy" id="926571"/>
    <lineage>
        <taxon>Archaea</taxon>
        <taxon>Nitrososphaerota</taxon>
        <taxon>Nitrososphaeria</taxon>
        <taxon>Nitrososphaerales</taxon>
        <taxon>Nitrososphaeraceae</taxon>
        <taxon>Nitrososphaera</taxon>
    </lineage>
</organism>
<proteinExistence type="predicted"/>
<sequence length="393" mass="42940">MPLTVLVTQMLDFFSVLFGQLGGLTDPGEFDPANPLVWVYIISLAIIPFFMMYGQKMQSKVILGEVSKSLVKLKDMKDGARRDAIDYVKSVIQDKAADPSAKIDKFLEYFTIMPVDMDPSGVVRKVEHVIRTKDERMRAEVRKICPGVGDYELSKIENILEAATALNMIYKVVRHYFLMGKRTTSMFVLVQLQMVMPLLIEEATAMKKAMGAFEKGQPIGDGIGPMVVGRMMLGKEKMPAAKETVYAEGEHAGRKLYLLKAEGPSGTVGRPGEAISRLVGDLGIKIDAIVMIDAALKLEGEKTGDVAEGIGAAIGGIGVEKYQIEEVATRFEIPLYAVIVKQSVQDAITVMRKEIADSFAKVTDTVHAIIEDKTEEGQSVLVIGVGNTMGVAQ</sequence>
<dbReference type="STRING" id="926571.NVIE_007830"/>
<dbReference type="Pfam" id="PF07431">
    <property type="entry name" value="DUF1512"/>
    <property type="match status" value="1"/>
</dbReference>
<feature type="domain" description="DUF1512" evidence="3">
    <location>
        <begin position="219"/>
        <end position="392"/>
    </location>
</feature>
<protein>
    <recommendedName>
        <fullName evidence="6">DUF1512 domain-containing protein</fullName>
    </recommendedName>
</protein>
<evidence type="ECO:0000259" key="3">
    <source>
        <dbReference type="Pfam" id="PF23542"/>
    </source>
</evidence>
<dbReference type="PIRSF" id="PIRSF016495">
    <property type="entry name" value="UCP016495"/>
    <property type="match status" value="1"/>
</dbReference>
<dbReference type="Proteomes" id="UP000027093">
    <property type="component" value="Chromosome"/>
</dbReference>
<evidence type="ECO:0000256" key="1">
    <source>
        <dbReference type="SAM" id="Phobius"/>
    </source>
</evidence>
<gene>
    <name evidence="4" type="ORF">NVIE_007830</name>
</gene>
<feature type="domain" description="DUF1512" evidence="2">
    <location>
        <begin position="39"/>
        <end position="215"/>
    </location>
</feature>
<name>A0A060HP75_9ARCH</name>
<accession>A0A060HP75</accession>
<dbReference type="InterPro" id="IPR056461">
    <property type="entry name" value="DUF1512_C"/>
</dbReference>
<dbReference type="InterPro" id="IPR056460">
    <property type="entry name" value="DUF1512_N"/>
</dbReference>
<evidence type="ECO:0000313" key="4">
    <source>
        <dbReference type="EMBL" id="AIC14997.1"/>
    </source>
</evidence>
<reference evidence="4 5" key="1">
    <citation type="journal article" date="2014" name="Int. J. Syst. Evol. Microbiol.">
        <title>Nitrososphaera viennensis gen. nov., sp. nov., an aerobic and mesophilic, ammonia-oxidizing archaeon from soil and a member of the archaeal phylum Thaumarchaeota.</title>
        <authorList>
            <person name="Stieglmeier M."/>
            <person name="Klingl A."/>
            <person name="Alves R.J."/>
            <person name="Rittmann S.K."/>
            <person name="Melcher M."/>
            <person name="Leisch N."/>
            <person name="Schleper C."/>
        </authorList>
    </citation>
    <scope>NUCLEOTIDE SEQUENCE [LARGE SCALE GENOMIC DNA]</scope>
    <source>
        <strain evidence="4">EN76</strain>
    </source>
</reference>
<keyword evidence="1" id="KW-0812">Transmembrane</keyword>
<keyword evidence="1" id="KW-1133">Transmembrane helix</keyword>
<dbReference type="AlphaFoldDB" id="A0A060HP75"/>
<evidence type="ECO:0000259" key="2">
    <source>
        <dbReference type="Pfam" id="PF07431"/>
    </source>
</evidence>
<dbReference type="KEGG" id="nvn:NVIE_007830"/>
<dbReference type="EMBL" id="CP007536">
    <property type="protein sequence ID" value="AIC14997.1"/>
    <property type="molecule type" value="Genomic_DNA"/>
</dbReference>